<dbReference type="EMBL" id="LCIY01000020">
    <property type="protein sequence ID" value="KKT66650.1"/>
    <property type="molecule type" value="Genomic_DNA"/>
</dbReference>
<dbReference type="SUPFAM" id="SSF69304">
    <property type="entry name" value="Tricorn protease N-terminal domain"/>
    <property type="match status" value="1"/>
</dbReference>
<keyword evidence="1" id="KW-0472">Membrane</keyword>
<comment type="caution">
    <text evidence="2">The sequence shown here is derived from an EMBL/GenBank/DDBJ whole genome shotgun (WGS) entry which is preliminary data.</text>
</comment>
<feature type="transmembrane region" description="Helical" evidence="1">
    <location>
        <begin position="12"/>
        <end position="31"/>
    </location>
</feature>
<keyword evidence="1" id="KW-0812">Transmembrane</keyword>
<evidence type="ECO:0000256" key="1">
    <source>
        <dbReference type="SAM" id="Phobius"/>
    </source>
</evidence>
<name>A0A0G1J5Y0_9BACT</name>
<dbReference type="Proteomes" id="UP000034826">
    <property type="component" value="Unassembled WGS sequence"/>
</dbReference>
<protein>
    <submittedName>
        <fullName evidence="2">Uncharacterized protein</fullName>
    </submittedName>
</protein>
<gene>
    <name evidence="2" type="ORF">UW60_C0020G0005</name>
</gene>
<dbReference type="Gene3D" id="2.140.10.30">
    <property type="entry name" value="Dipeptidylpeptidase IV, N-terminal domain"/>
    <property type="match status" value="1"/>
</dbReference>
<organism evidence="2 3">
    <name type="scientific">Candidatus Woesebacteria bacterium GW2011_GWA2_44_33</name>
    <dbReference type="NCBI Taxonomy" id="1618564"/>
    <lineage>
        <taxon>Bacteria</taxon>
        <taxon>Candidatus Woeseibacteriota</taxon>
    </lineage>
</organism>
<accession>A0A0G1J5Y0</accession>
<evidence type="ECO:0000313" key="3">
    <source>
        <dbReference type="Proteomes" id="UP000034826"/>
    </source>
</evidence>
<evidence type="ECO:0000313" key="2">
    <source>
        <dbReference type="EMBL" id="KKT66650.1"/>
    </source>
</evidence>
<proteinExistence type="predicted"/>
<keyword evidence="1" id="KW-1133">Transmembrane helix</keyword>
<reference evidence="2 3" key="1">
    <citation type="journal article" date="2015" name="Nature">
        <title>rRNA introns, odd ribosomes, and small enigmatic genomes across a large radiation of phyla.</title>
        <authorList>
            <person name="Brown C.T."/>
            <person name="Hug L.A."/>
            <person name="Thomas B.C."/>
            <person name="Sharon I."/>
            <person name="Castelle C.J."/>
            <person name="Singh A."/>
            <person name="Wilkins M.J."/>
            <person name="Williams K.H."/>
            <person name="Banfield J.F."/>
        </authorList>
    </citation>
    <scope>NUCLEOTIDE SEQUENCE [LARGE SCALE GENOMIC DNA]</scope>
</reference>
<sequence length="335" mass="38413">MPLNLSLNKKRVFITLFVIVIILIVLITRIFSTKKNQIPPSISPNLTATPPAAQPTVDIESNFEKFIKEYQFMFWHLPNSTNGTSVGWNGDIPVVVKDKAIFNPYKNVITKKLDINEIAILNNNGEALIISSDKQKVLNLQTLIEKDINQKERDEFNYIWYSKPDKIIALSEDKKTLFIVDLISNEKTSIAQTNKTFNPFSLSTDNNVVAITDSENLYIYNNQLDKIKLDDTTTESITYWLKNELYLVEKGTKPRVLDFIMLVDMKNREFKQVITSSSIINRLNLKVKPSINQKQDMVLFAENNGLIWILSKDQAITRIYPQLKLPPEAWSNSAP</sequence>
<dbReference type="AlphaFoldDB" id="A0A0G1J5Y0"/>